<dbReference type="PANTHER" id="PTHR34183">
    <property type="entry name" value="ENDOLYTIC PEPTIDOGLYCAN TRANSGLYCOSYLASE RLPA"/>
    <property type="match status" value="1"/>
</dbReference>
<dbReference type="PANTHER" id="PTHR34183:SF1">
    <property type="entry name" value="ENDOLYTIC PEPTIDOGLYCAN TRANSGLYCOSYLASE RLPA"/>
    <property type="match status" value="1"/>
</dbReference>
<keyword evidence="1 3" id="KW-0456">Lyase</keyword>
<keyword evidence="7" id="KW-1185">Reference proteome</keyword>
<dbReference type="RefSeq" id="WP_370877383.1">
    <property type="nucleotide sequence ID" value="NZ_JAPKNF010000001.1"/>
</dbReference>
<dbReference type="PROSITE" id="PS51257">
    <property type="entry name" value="PROKAR_LIPOPROTEIN"/>
    <property type="match status" value="1"/>
</dbReference>
<dbReference type="InterPro" id="IPR036908">
    <property type="entry name" value="RlpA-like_sf"/>
</dbReference>
<gene>
    <name evidence="3" type="primary">rlpA</name>
    <name evidence="6" type="ORF">QO015_000356</name>
</gene>
<keyword evidence="3" id="KW-1003">Cell membrane</keyword>
<dbReference type="Proteomes" id="UP001223743">
    <property type="component" value="Unassembled WGS sequence"/>
</dbReference>
<evidence type="ECO:0000256" key="2">
    <source>
        <dbReference type="ARBA" id="ARBA00023316"/>
    </source>
</evidence>
<comment type="subcellular location">
    <subcellularLocation>
        <location evidence="3">Cell membrane</location>
        <topology evidence="3">Lipid-anchor</topology>
    </subcellularLocation>
</comment>
<evidence type="ECO:0000256" key="1">
    <source>
        <dbReference type="ARBA" id="ARBA00023239"/>
    </source>
</evidence>
<evidence type="ECO:0000256" key="4">
    <source>
        <dbReference type="RuleBase" id="RU003495"/>
    </source>
</evidence>
<reference evidence="6 7" key="1">
    <citation type="submission" date="2023-07" db="EMBL/GenBank/DDBJ databases">
        <title>Genomic Encyclopedia of Type Strains, Phase IV (KMG-IV): sequencing the most valuable type-strain genomes for metagenomic binning, comparative biology and taxonomic classification.</title>
        <authorList>
            <person name="Goeker M."/>
        </authorList>
    </citation>
    <scope>NUCLEOTIDE SEQUENCE [LARGE SCALE GENOMIC DNA]</scope>
    <source>
        <strain evidence="6 7">B1-1</strain>
    </source>
</reference>
<dbReference type="Gene3D" id="2.40.40.10">
    <property type="entry name" value="RlpA-like domain"/>
    <property type="match status" value="1"/>
</dbReference>
<dbReference type="HAMAP" id="MF_02071">
    <property type="entry name" value="RlpA"/>
    <property type="match status" value="1"/>
</dbReference>
<comment type="caution">
    <text evidence="6">The sequence shown here is derived from an EMBL/GenBank/DDBJ whole genome shotgun (WGS) entry which is preliminary data.</text>
</comment>
<proteinExistence type="inferred from homology"/>
<organism evidence="6 7">
    <name type="scientific">Kaistia geumhonensis</name>
    <dbReference type="NCBI Taxonomy" id="410839"/>
    <lineage>
        <taxon>Bacteria</taxon>
        <taxon>Pseudomonadati</taxon>
        <taxon>Pseudomonadota</taxon>
        <taxon>Alphaproteobacteria</taxon>
        <taxon>Hyphomicrobiales</taxon>
        <taxon>Kaistiaceae</taxon>
        <taxon>Kaistia</taxon>
    </lineage>
</organism>
<evidence type="ECO:0000256" key="3">
    <source>
        <dbReference type="HAMAP-Rule" id="MF_02071"/>
    </source>
</evidence>
<dbReference type="InterPro" id="IPR009009">
    <property type="entry name" value="RlpA-like_DPBB"/>
</dbReference>
<evidence type="ECO:0000313" key="7">
    <source>
        <dbReference type="Proteomes" id="UP001223743"/>
    </source>
</evidence>
<evidence type="ECO:0000259" key="5">
    <source>
        <dbReference type="Pfam" id="PF03330"/>
    </source>
</evidence>
<name>A0ABU0M1C3_9HYPH</name>
<dbReference type="InterPro" id="IPR012997">
    <property type="entry name" value="RplA"/>
</dbReference>
<keyword evidence="3" id="KW-0472">Membrane</keyword>
<dbReference type="InterPro" id="IPR034718">
    <property type="entry name" value="RlpA"/>
</dbReference>
<accession>A0ABU0M1C3</accession>
<dbReference type="CDD" id="cd22268">
    <property type="entry name" value="DPBB_RlpA-like"/>
    <property type="match status" value="1"/>
</dbReference>
<keyword evidence="3" id="KW-0564">Palmitate</keyword>
<evidence type="ECO:0000313" key="6">
    <source>
        <dbReference type="EMBL" id="MDQ0514743.1"/>
    </source>
</evidence>
<dbReference type="NCBIfam" id="TIGR00413">
    <property type="entry name" value="rlpA"/>
    <property type="match status" value="1"/>
</dbReference>
<protein>
    <recommendedName>
        <fullName evidence="3">Endolytic peptidoglycan transglycosylase RlpA</fullName>
        <ecNumber evidence="3">4.2.2.-</ecNumber>
    </recommendedName>
</protein>
<feature type="domain" description="RlpA-like protein double-psi beta-barrel" evidence="5">
    <location>
        <begin position="100"/>
        <end position="190"/>
    </location>
</feature>
<comment type="similarity">
    <text evidence="3 4">Belongs to the RlpA family.</text>
</comment>
<keyword evidence="2 3" id="KW-0961">Cell wall biogenesis/degradation</keyword>
<dbReference type="EMBL" id="JAUSWJ010000001">
    <property type="protein sequence ID" value="MDQ0514743.1"/>
    <property type="molecule type" value="Genomic_DNA"/>
</dbReference>
<dbReference type="SUPFAM" id="SSF50685">
    <property type="entry name" value="Barwin-like endoglucanases"/>
    <property type="match status" value="1"/>
</dbReference>
<keyword evidence="3 6" id="KW-0449">Lipoprotein</keyword>
<dbReference type="EC" id="4.2.2.-" evidence="3"/>
<sequence>MRIKNPRASHLDGSVSRPVLTTLLIVAAASIVASCASAPPPKAKKRSSEYFPESKYGVKASPRVVEYGQPVPQGGGRYMVGKPYTVKGKVYKPFEHKRYTAVGYASWYGSAFHGRYTANGEVYDMDTLSAAHPTMPLPSYARVTNLKNGASVVVRVNDRGPYERNRLIDLSSKTAELLQVKRHGAAKVKVEYIGPARMQGHDKQMLMATYVAPDNTEIGNPSVMVAMARVKKESAVAVAMRQQPATRSAPAPTIAVAARQPAPAPSMAVAMRAPASSPQIVLAMAPVPRARPATMVDGGTAIDPYNYEILAAQNVAPVAAPVADPVQAMAIAEPEVVAAPEVVQASTVGGTTYGERTLGSFTVQNPAAFEAEYQQPVYRSARSSYAADPDFTDAQRAIDGMARNSGHARLEEALHVAVARAAAERSADATEIAVGVFADAANAKAMATKLAWLGRPAMSDVAVGGRTLHQLRIVVADNSVSERDALAAVAAAGARDAFVVTR</sequence>
<comment type="function">
    <text evidence="3">Lytic transglycosylase with a strong preference for naked glycan strands that lack stem peptides.</text>
</comment>
<dbReference type="Pfam" id="PF03330">
    <property type="entry name" value="DPBB_1"/>
    <property type="match status" value="1"/>
</dbReference>